<dbReference type="Proteomes" id="UP001634394">
    <property type="component" value="Unassembled WGS sequence"/>
</dbReference>
<gene>
    <name evidence="2" type="ORF">ACJMK2_025506</name>
    <name evidence="3" type="ORF">ACJMK2_025636</name>
</gene>
<dbReference type="AlphaFoldDB" id="A0ABD3XIM5"/>
<accession>A0ABD3XIM5</accession>
<organism evidence="3 4">
    <name type="scientific">Sinanodonta woodiana</name>
    <name type="common">Chinese pond mussel</name>
    <name type="synonym">Anodonta woodiana</name>
    <dbReference type="NCBI Taxonomy" id="1069815"/>
    <lineage>
        <taxon>Eukaryota</taxon>
        <taxon>Metazoa</taxon>
        <taxon>Spiralia</taxon>
        <taxon>Lophotrochozoa</taxon>
        <taxon>Mollusca</taxon>
        <taxon>Bivalvia</taxon>
        <taxon>Autobranchia</taxon>
        <taxon>Heteroconchia</taxon>
        <taxon>Palaeoheterodonta</taxon>
        <taxon>Unionida</taxon>
        <taxon>Unionoidea</taxon>
        <taxon>Unionidae</taxon>
        <taxon>Unioninae</taxon>
        <taxon>Sinanodonta</taxon>
    </lineage>
</organism>
<feature type="region of interest" description="Disordered" evidence="1">
    <location>
        <begin position="128"/>
        <end position="153"/>
    </location>
</feature>
<evidence type="ECO:0000313" key="3">
    <source>
        <dbReference type="EMBL" id="KAL3885585.1"/>
    </source>
</evidence>
<feature type="compositionally biased region" description="Basic and acidic residues" evidence="1">
    <location>
        <begin position="133"/>
        <end position="153"/>
    </location>
</feature>
<evidence type="ECO:0000313" key="4">
    <source>
        <dbReference type="Proteomes" id="UP001634394"/>
    </source>
</evidence>
<protein>
    <submittedName>
        <fullName evidence="3">Uncharacterized protein</fullName>
    </submittedName>
</protein>
<keyword evidence="4" id="KW-1185">Reference proteome</keyword>
<dbReference type="EMBL" id="JBJQND010000002">
    <property type="protein sequence ID" value="KAL3885585.1"/>
    <property type="molecule type" value="Genomic_DNA"/>
</dbReference>
<evidence type="ECO:0000256" key="1">
    <source>
        <dbReference type="SAM" id="MobiDB-lite"/>
    </source>
</evidence>
<dbReference type="EMBL" id="JBJQND010000002">
    <property type="protein sequence ID" value="KAL3885449.1"/>
    <property type="molecule type" value="Genomic_DNA"/>
</dbReference>
<proteinExistence type="predicted"/>
<comment type="caution">
    <text evidence="3">The sequence shown here is derived from an EMBL/GenBank/DDBJ whole genome shotgun (WGS) entry which is preliminary data.</text>
</comment>
<name>A0ABD3XIM5_SINWO</name>
<sequence>MEEEKLDLTVISCMSVDDLVQILPKLGDRIALKLFVDEEIKKKQESQYQGKERKTKLIQSLCAKLGIVKTRHCHDTAPAEFQDKCISESSLKWRKRTMARHCNINAFKESRKVELGWIHNEKQVRTAKGGGTRKIELPRNSRKEEVLDKAKTH</sequence>
<evidence type="ECO:0000313" key="2">
    <source>
        <dbReference type="EMBL" id="KAL3885449.1"/>
    </source>
</evidence>
<reference evidence="3 4" key="1">
    <citation type="submission" date="2024-11" db="EMBL/GenBank/DDBJ databases">
        <title>Chromosome-level genome assembly of the freshwater bivalve Anodonta woodiana.</title>
        <authorList>
            <person name="Chen X."/>
        </authorList>
    </citation>
    <scope>NUCLEOTIDE SEQUENCE [LARGE SCALE GENOMIC DNA]</scope>
    <source>
        <strain evidence="3">MN2024</strain>
        <tissue evidence="3">Gills</tissue>
    </source>
</reference>